<dbReference type="Proteomes" id="UP000192596">
    <property type="component" value="Unassembled WGS sequence"/>
</dbReference>
<reference evidence="2" key="1">
    <citation type="submission" date="2017-03" db="EMBL/GenBank/DDBJ databases">
        <title>Genomes of endolithic fungi from Antarctica.</title>
        <authorList>
            <person name="Coleine C."/>
            <person name="Masonjones S."/>
            <person name="Stajich J.E."/>
        </authorList>
    </citation>
    <scope>NUCLEOTIDE SEQUENCE [LARGE SCALE GENOMIC DNA]</scope>
    <source>
        <strain evidence="2">CCFEE 5527</strain>
    </source>
</reference>
<protein>
    <submittedName>
        <fullName evidence="1">Uncharacterized protein</fullName>
    </submittedName>
</protein>
<proteinExistence type="predicted"/>
<dbReference type="AlphaFoldDB" id="A0A1V8SCB0"/>
<sequence length="130" mass="14145">MSYPPPRGPCNHKASLLSASCPCLRFMLHPIKAASSFECDGCAHHASFHSLENPAEDAVVNKWAAAEREAKEHQQTIAATGGSKKRKLLAKRDTTASAALVKLEEVAEVARPLARRMSRKKLRDLAAVDD</sequence>
<name>A0A1V8SCB0_9PEZI</name>
<accession>A0A1V8SCB0</accession>
<keyword evidence="2" id="KW-1185">Reference proteome</keyword>
<dbReference type="EMBL" id="NAJO01000062">
    <property type="protein sequence ID" value="OQN96723.1"/>
    <property type="molecule type" value="Genomic_DNA"/>
</dbReference>
<dbReference type="OrthoDB" id="5424021at2759"/>
<evidence type="ECO:0000313" key="2">
    <source>
        <dbReference type="Proteomes" id="UP000192596"/>
    </source>
</evidence>
<comment type="caution">
    <text evidence="1">The sequence shown here is derived from an EMBL/GenBank/DDBJ whole genome shotgun (WGS) entry which is preliminary data.</text>
</comment>
<dbReference type="InParanoid" id="A0A1V8SCB0"/>
<evidence type="ECO:0000313" key="1">
    <source>
        <dbReference type="EMBL" id="OQN96723.1"/>
    </source>
</evidence>
<gene>
    <name evidence="1" type="ORF">B0A48_17147</name>
</gene>
<organism evidence="1 2">
    <name type="scientific">Cryoendolithus antarcticus</name>
    <dbReference type="NCBI Taxonomy" id="1507870"/>
    <lineage>
        <taxon>Eukaryota</taxon>
        <taxon>Fungi</taxon>
        <taxon>Dikarya</taxon>
        <taxon>Ascomycota</taxon>
        <taxon>Pezizomycotina</taxon>
        <taxon>Dothideomycetes</taxon>
        <taxon>Dothideomycetidae</taxon>
        <taxon>Cladosporiales</taxon>
        <taxon>Cladosporiaceae</taxon>
        <taxon>Cryoendolithus</taxon>
    </lineage>
</organism>